<sequence length="84" mass="9449">MNAGSREEEKAERLSRQAGGRPTGRPTEEETSRHTCIHNDIPDPVGLPCVLQQHSDEDMLTGQLTDAQQVCQSYMKAERRVQRS</sequence>
<accession>A0A4Z2IK03</accession>
<feature type="compositionally biased region" description="Basic and acidic residues" evidence="1">
    <location>
        <begin position="1"/>
        <end position="15"/>
    </location>
</feature>
<dbReference type="EMBL" id="SRLO01000076">
    <property type="protein sequence ID" value="TNN78135.1"/>
    <property type="molecule type" value="Genomic_DNA"/>
</dbReference>
<comment type="caution">
    <text evidence="2">The sequence shown here is derived from an EMBL/GenBank/DDBJ whole genome shotgun (WGS) entry which is preliminary data.</text>
</comment>
<dbReference type="AlphaFoldDB" id="A0A4Z2IK03"/>
<reference evidence="2 3" key="1">
    <citation type="submission" date="2019-03" db="EMBL/GenBank/DDBJ databases">
        <title>First draft genome of Liparis tanakae, snailfish: a comprehensive survey of snailfish specific genes.</title>
        <authorList>
            <person name="Kim W."/>
            <person name="Song I."/>
            <person name="Jeong J.-H."/>
            <person name="Kim D."/>
            <person name="Kim S."/>
            <person name="Ryu S."/>
            <person name="Song J.Y."/>
            <person name="Lee S.K."/>
        </authorList>
    </citation>
    <scope>NUCLEOTIDE SEQUENCE [LARGE SCALE GENOMIC DNA]</scope>
    <source>
        <tissue evidence="2">Muscle</tissue>
    </source>
</reference>
<gene>
    <name evidence="2" type="ORF">EYF80_011640</name>
</gene>
<protein>
    <submittedName>
        <fullName evidence="2">Uncharacterized protein</fullName>
    </submittedName>
</protein>
<evidence type="ECO:0000313" key="2">
    <source>
        <dbReference type="EMBL" id="TNN78135.1"/>
    </source>
</evidence>
<evidence type="ECO:0000313" key="3">
    <source>
        <dbReference type="Proteomes" id="UP000314294"/>
    </source>
</evidence>
<keyword evidence="3" id="KW-1185">Reference proteome</keyword>
<name>A0A4Z2IK03_9TELE</name>
<organism evidence="2 3">
    <name type="scientific">Liparis tanakae</name>
    <name type="common">Tanaka's snailfish</name>
    <dbReference type="NCBI Taxonomy" id="230148"/>
    <lineage>
        <taxon>Eukaryota</taxon>
        <taxon>Metazoa</taxon>
        <taxon>Chordata</taxon>
        <taxon>Craniata</taxon>
        <taxon>Vertebrata</taxon>
        <taxon>Euteleostomi</taxon>
        <taxon>Actinopterygii</taxon>
        <taxon>Neopterygii</taxon>
        <taxon>Teleostei</taxon>
        <taxon>Neoteleostei</taxon>
        <taxon>Acanthomorphata</taxon>
        <taxon>Eupercaria</taxon>
        <taxon>Perciformes</taxon>
        <taxon>Cottioidei</taxon>
        <taxon>Cottales</taxon>
        <taxon>Liparidae</taxon>
        <taxon>Liparis</taxon>
    </lineage>
</organism>
<evidence type="ECO:0000256" key="1">
    <source>
        <dbReference type="SAM" id="MobiDB-lite"/>
    </source>
</evidence>
<feature type="region of interest" description="Disordered" evidence="1">
    <location>
        <begin position="1"/>
        <end position="39"/>
    </location>
</feature>
<dbReference type="Proteomes" id="UP000314294">
    <property type="component" value="Unassembled WGS sequence"/>
</dbReference>
<proteinExistence type="predicted"/>